<evidence type="ECO:0000313" key="1">
    <source>
        <dbReference type="EMBL" id="MBE0347594.1"/>
    </source>
</evidence>
<protein>
    <submittedName>
        <fullName evidence="1">Uncharacterized protein</fullName>
    </submittedName>
</protein>
<dbReference type="Proteomes" id="UP000660708">
    <property type="component" value="Unassembled WGS sequence"/>
</dbReference>
<organism evidence="1 2">
    <name type="scientific">Pseudoalteromonas peptidolytica F12-50-A1</name>
    <dbReference type="NCBI Taxonomy" id="1315280"/>
    <lineage>
        <taxon>Bacteria</taxon>
        <taxon>Pseudomonadati</taxon>
        <taxon>Pseudomonadota</taxon>
        <taxon>Gammaproteobacteria</taxon>
        <taxon>Alteromonadales</taxon>
        <taxon>Pseudoalteromonadaceae</taxon>
        <taxon>Pseudoalteromonas</taxon>
    </lineage>
</organism>
<reference evidence="1 2" key="1">
    <citation type="submission" date="2015-06" db="EMBL/GenBank/DDBJ databases">
        <title>Genome sequence of Pseudoalteromonas peptidolytica.</title>
        <authorList>
            <person name="Xie B.-B."/>
            <person name="Rong J.-C."/>
            <person name="Qin Q.-L."/>
            <person name="Zhang Y.-Z."/>
        </authorList>
    </citation>
    <scope>NUCLEOTIDE SEQUENCE [LARGE SCALE GENOMIC DNA]</scope>
    <source>
        <strain evidence="1 2">F12-50-A1</strain>
    </source>
</reference>
<evidence type="ECO:0000313" key="2">
    <source>
        <dbReference type="Proteomes" id="UP000660708"/>
    </source>
</evidence>
<dbReference type="AlphaFoldDB" id="A0A8I0MZ03"/>
<gene>
    <name evidence="1" type="ORF">PPEP_a2081</name>
</gene>
<name>A0A8I0MZ03_9GAMM</name>
<keyword evidence="2" id="KW-1185">Reference proteome</keyword>
<comment type="caution">
    <text evidence="1">The sequence shown here is derived from an EMBL/GenBank/DDBJ whole genome shotgun (WGS) entry which is preliminary data.</text>
</comment>
<dbReference type="EMBL" id="AQHF01000026">
    <property type="protein sequence ID" value="MBE0347594.1"/>
    <property type="molecule type" value="Genomic_DNA"/>
</dbReference>
<proteinExistence type="predicted"/>
<sequence>MGAILYREIFTPSPCKTAPTRVVRLFVVGTILHREHFYKIAV</sequence>
<accession>A0A8I0MZ03</accession>